<dbReference type="CDD" id="cd14788">
    <property type="entry name" value="GumN"/>
    <property type="match status" value="1"/>
</dbReference>
<dbReference type="Proteomes" id="UP000663942">
    <property type="component" value="Chromosome"/>
</dbReference>
<dbReference type="RefSeq" id="WP_207823332.1">
    <property type="nucleotide sequence ID" value="NZ_CP062006.1"/>
</dbReference>
<dbReference type="InterPro" id="IPR002816">
    <property type="entry name" value="TraB/PrgY/GumN_fam"/>
</dbReference>
<evidence type="ECO:0000313" key="2">
    <source>
        <dbReference type="EMBL" id="QTC87234.1"/>
    </source>
</evidence>
<reference evidence="2 3" key="1">
    <citation type="submission" date="2020-09" db="EMBL/GenBank/DDBJ databases">
        <title>Brevundimonas sp. LVF1 isolated from an oligotrophic pond in Goettingen, Germany.</title>
        <authorList>
            <person name="Friedrich I."/>
            <person name="Klassen A."/>
            <person name="Neubauer H."/>
            <person name="Schneider D."/>
            <person name="Hertel R."/>
            <person name="Daniel R."/>
        </authorList>
    </citation>
    <scope>NUCLEOTIDE SEQUENCE [LARGE SCALE GENOMIC DNA]</scope>
    <source>
        <strain evidence="2 3">LVF1</strain>
    </source>
</reference>
<sequence>MMHRILAVSALVLSLSSGAPAWAQEDQATTVDEIIVSARRSEAPIWQVTQGDRSLILVGAVSGVPRDVEWRPEALEAATRRSQRILFPQEGRASVADVFRLIWRIRTVATLPKGTTTADYLPPEVQARLETVMADQRNDSWRTNSLMILSMDLMSDRAGYERGRTRNATDVIKKVARDARIPVRPVGTVRGDEIVDSLITAPPATYAVCLERALAAAEAGPEGAAIRINDWRARRVPEVMAQPLEQALGLCWPWGDPEIAPLLRRQWAEAIQTALGEPGVTMAVAQLRVLAEPGGVLDTLAAQGYEIEGPDWKADAPDPAAP</sequence>
<name>A0ABX7SHT9_9CAUL</name>
<keyword evidence="1" id="KW-0732">Signal</keyword>
<keyword evidence="3" id="KW-1185">Reference proteome</keyword>
<feature type="chain" id="PRO_5045894778" evidence="1">
    <location>
        <begin position="24"/>
        <end position="322"/>
    </location>
</feature>
<accession>A0ABX7SHT9</accession>
<evidence type="ECO:0000256" key="1">
    <source>
        <dbReference type="SAM" id="SignalP"/>
    </source>
</evidence>
<protein>
    <submittedName>
        <fullName evidence="2">TraB/GumN family protein</fullName>
    </submittedName>
</protein>
<feature type="signal peptide" evidence="1">
    <location>
        <begin position="1"/>
        <end position="23"/>
    </location>
</feature>
<dbReference type="EMBL" id="CP062006">
    <property type="protein sequence ID" value="QTC87234.1"/>
    <property type="molecule type" value="Genomic_DNA"/>
</dbReference>
<organism evidence="2 3">
    <name type="scientific">Brevundimonas pondensis</name>
    <dbReference type="NCBI Taxonomy" id="2774189"/>
    <lineage>
        <taxon>Bacteria</taxon>
        <taxon>Pseudomonadati</taxon>
        <taxon>Pseudomonadota</taxon>
        <taxon>Alphaproteobacteria</taxon>
        <taxon>Caulobacterales</taxon>
        <taxon>Caulobacteraceae</taxon>
        <taxon>Brevundimonas</taxon>
    </lineage>
</organism>
<proteinExistence type="predicted"/>
<gene>
    <name evidence="2" type="ORF">IFE19_14190</name>
</gene>
<dbReference type="Pfam" id="PF01963">
    <property type="entry name" value="TraB_PrgY_gumN"/>
    <property type="match status" value="1"/>
</dbReference>
<evidence type="ECO:0000313" key="3">
    <source>
        <dbReference type="Proteomes" id="UP000663942"/>
    </source>
</evidence>